<gene>
    <name evidence="2" type="ORF">ETP43_05770</name>
</gene>
<keyword evidence="1" id="KW-1133">Transmembrane helix</keyword>
<reference evidence="2 3" key="1">
    <citation type="submission" date="2019-01" db="EMBL/GenBank/DDBJ databases">
        <title>Blautia sp. nov. KGMB01111 isolated human feces.</title>
        <authorList>
            <person name="Park J.-E."/>
            <person name="Kim J.-S."/>
            <person name="Park S.-H."/>
        </authorList>
    </citation>
    <scope>NUCLEOTIDE SEQUENCE [LARGE SCALE GENOMIC DNA]</scope>
    <source>
        <strain evidence="2 3">KGMB01111</strain>
    </source>
</reference>
<evidence type="ECO:0000256" key="1">
    <source>
        <dbReference type="SAM" id="Phobius"/>
    </source>
</evidence>
<feature type="transmembrane region" description="Helical" evidence="1">
    <location>
        <begin position="7"/>
        <end position="27"/>
    </location>
</feature>
<dbReference type="OrthoDB" id="9905106at2"/>
<sequence>MKARNWLFLASFLIMMEGAMDISIYFIQYMWLGLRYVPNVPAQIHRANVLCIVYGGYGICLFIVGFLGIIFRENPRRLRFLMNMGLLLFGMGFLSGMVNYLVLLWDGRPIRDAVMSVITSLLLPGFFIHTAYLGRLEYAEELKYEDIGDDKDKDV</sequence>
<proteinExistence type="predicted"/>
<keyword evidence="1" id="KW-0812">Transmembrane</keyword>
<protein>
    <submittedName>
        <fullName evidence="2">Uncharacterized protein</fullName>
    </submittedName>
</protein>
<accession>A0A4Q1RGP7</accession>
<feature type="transmembrane region" description="Helical" evidence="1">
    <location>
        <begin position="47"/>
        <end position="71"/>
    </location>
</feature>
<evidence type="ECO:0000313" key="2">
    <source>
        <dbReference type="EMBL" id="RXS74769.1"/>
    </source>
</evidence>
<dbReference type="Proteomes" id="UP000290106">
    <property type="component" value="Unassembled WGS sequence"/>
</dbReference>
<dbReference type="RefSeq" id="WP_022400111.1">
    <property type="nucleotide sequence ID" value="NZ_DAWBJR010000001.1"/>
</dbReference>
<feature type="transmembrane region" description="Helical" evidence="1">
    <location>
        <begin position="80"/>
        <end position="102"/>
    </location>
</feature>
<evidence type="ECO:0000313" key="3">
    <source>
        <dbReference type="Proteomes" id="UP000290106"/>
    </source>
</evidence>
<name>A0A4Q1RGP7_9FIRM</name>
<comment type="caution">
    <text evidence="2">The sequence shown here is derived from an EMBL/GenBank/DDBJ whole genome shotgun (WGS) entry which is preliminary data.</text>
</comment>
<keyword evidence="3" id="KW-1185">Reference proteome</keyword>
<organism evidence="2 3">
    <name type="scientific">Blautia faecicola</name>
    <dbReference type="NCBI Taxonomy" id="2509240"/>
    <lineage>
        <taxon>Bacteria</taxon>
        <taxon>Bacillati</taxon>
        <taxon>Bacillota</taxon>
        <taxon>Clostridia</taxon>
        <taxon>Lachnospirales</taxon>
        <taxon>Lachnospiraceae</taxon>
        <taxon>Blautia</taxon>
    </lineage>
</organism>
<dbReference type="EMBL" id="SDKC01000001">
    <property type="protein sequence ID" value="RXS74769.1"/>
    <property type="molecule type" value="Genomic_DNA"/>
</dbReference>
<dbReference type="AlphaFoldDB" id="A0A4Q1RGP7"/>
<feature type="transmembrane region" description="Helical" evidence="1">
    <location>
        <begin position="114"/>
        <end position="134"/>
    </location>
</feature>
<keyword evidence="1" id="KW-0472">Membrane</keyword>